<organism evidence="3 4">
    <name type="scientific">Symbiochloris irregularis</name>
    <dbReference type="NCBI Taxonomy" id="706552"/>
    <lineage>
        <taxon>Eukaryota</taxon>
        <taxon>Viridiplantae</taxon>
        <taxon>Chlorophyta</taxon>
        <taxon>core chlorophytes</taxon>
        <taxon>Trebouxiophyceae</taxon>
        <taxon>Trebouxiales</taxon>
        <taxon>Trebouxiaceae</taxon>
        <taxon>Symbiochloris</taxon>
    </lineage>
</organism>
<feature type="domain" description="Dynein axonemal assembly factor 5 TPR repeats" evidence="2">
    <location>
        <begin position="132"/>
        <end position="272"/>
    </location>
</feature>
<dbReference type="Proteomes" id="UP001465755">
    <property type="component" value="Unassembled WGS sequence"/>
</dbReference>
<evidence type="ECO:0000256" key="1">
    <source>
        <dbReference type="SAM" id="MobiDB-lite"/>
    </source>
</evidence>
<accession>A0AAW1NPA6</accession>
<dbReference type="EMBL" id="JALJOQ010000216">
    <property type="protein sequence ID" value="KAK9789028.1"/>
    <property type="molecule type" value="Genomic_DNA"/>
</dbReference>
<dbReference type="Gene3D" id="1.25.10.10">
    <property type="entry name" value="Leucine-rich Repeat Variant"/>
    <property type="match status" value="1"/>
</dbReference>
<dbReference type="Pfam" id="PF25757">
    <property type="entry name" value="TPR_DNAAF5"/>
    <property type="match status" value="1"/>
</dbReference>
<reference evidence="3 4" key="1">
    <citation type="journal article" date="2024" name="Nat. Commun.">
        <title>Phylogenomics reveals the evolutionary origins of lichenization in chlorophyte algae.</title>
        <authorList>
            <person name="Puginier C."/>
            <person name="Libourel C."/>
            <person name="Otte J."/>
            <person name="Skaloud P."/>
            <person name="Haon M."/>
            <person name="Grisel S."/>
            <person name="Petersen M."/>
            <person name="Berrin J.G."/>
            <person name="Delaux P.M."/>
            <person name="Dal Grande F."/>
            <person name="Keller J."/>
        </authorList>
    </citation>
    <scope>NUCLEOTIDE SEQUENCE [LARGE SCALE GENOMIC DNA]</scope>
    <source>
        <strain evidence="3 4">SAG 2036</strain>
    </source>
</reference>
<dbReference type="PANTHER" id="PTHR16216">
    <property type="entry name" value="DYNEIN ASSEMBLY FACTOR 5, AXONEMAL"/>
    <property type="match status" value="1"/>
</dbReference>
<dbReference type="PANTHER" id="PTHR16216:SF2">
    <property type="entry name" value="DYNEIN AXONEMAL ASSEMBLY FACTOR 5"/>
    <property type="match status" value="1"/>
</dbReference>
<proteinExistence type="predicted"/>
<dbReference type="AlphaFoldDB" id="A0AAW1NPA6"/>
<evidence type="ECO:0000313" key="4">
    <source>
        <dbReference type="Proteomes" id="UP001465755"/>
    </source>
</evidence>
<dbReference type="InterPro" id="IPR052623">
    <property type="entry name" value="DAAF5"/>
</dbReference>
<protein>
    <recommendedName>
        <fullName evidence="2">Dynein axonemal assembly factor 5 TPR repeats domain-containing protein</fullName>
    </recommendedName>
</protein>
<name>A0AAW1NPA6_9CHLO</name>
<dbReference type="InterPro" id="IPR016024">
    <property type="entry name" value="ARM-type_fold"/>
</dbReference>
<dbReference type="InterPro" id="IPR057978">
    <property type="entry name" value="TPR_DAAF5"/>
</dbReference>
<dbReference type="InterPro" id="IPR011989">
    <property type="entry name" value="ARM-like"/>
</dbReference>
<feature type="region of interest" description="Disordered" evidence="1">
    <location>
        <begin position="434"/>
        <end position="454"/>
    </location>
</feature>
<gene>
    <name evidence="3" type="ORF">WJX73_005760</name>
</gene>
<keyword evidence="4" id="KW-1185">Reference proteome</keyword>
<sequence>MSSVDAVWSQLQKQRPSGISIADFRDVPGIKRSVRDIKECTEAQGPVPSSSAAHSLATDVHIAVGSGAGSLQRDVNCLKDPDRRARGAAAQALLKKVFGSGAYSPDEIQALFTDSLALPLSAMLPDPSEKYAFPDIKKAGCQAVLGLAKRAEDAFPAEPLGALISSLVANTTHQHSRTRLASLTAIQALVQPGAPESLITATVVPAMNQLAVDAAVNVRSACFEAIHAWLSQQRLKAWYCGLLPVLLLSVTDESPSIAGQSQQYLADTAAAYPGTPAVASLAGKALCDHLVHLLPSLRRSRGDDAGEVRAYAARALRSVGAAVPMRQWLPLSLEPLQGPPAPPPDSCVALAALTDLLAGAGAAEATMQEDMLQAVAATVAGVDLRENADAALQQHLLELLQTVISTAGCPTAQAGAQLWTTLLQQQAWVHSPAVQAPAQPSASQAAQQAQGLQQLHGPASRAMTALAHACGLPDAAELAARHAPELMSSLMQGHTTWDESSVAPALFVQLLHSCNVTTLRALSPSILDILETSIVPHHRPAGLRLLLLKGLESVATAPAQPPALATLSTGLAEPLTGRVLVPCLVWRAGLAAATIRVSCIGLVECCLRLRWLPAPALQGLVQGSNLLPAILQSLEDDYFEETRVLACQALQAMLLQHKKGLLALTDEERKNMQTNLLRRLDDADNTHR</sequence>
<evidence type="ECO:0000259" key="2">
    <source>
        <dbReference type="Pfam" id="PF25757"/>
    </source>
</evidence>
<evidence type="ECO:0000313" key="3">
    <source>
        <dbReference type="EMBL" id="KAK9789028.1"/>
    </source>
</evidence>
<dbReference type="SUPFAM" id="SSF48371">
    <property type="entry name" value="ARM repeat"/>
    <property type="match status" value="1"/>
</dbReference>
<comment type="caution">
    <text evidence="3">The sequence shown here is derived from an EMBL/GenBank/DDBJ whole genome shotgun (WGS) entry which is preliminary data.</text>
</comment>